<evidence type="ECO:0000256" key="1">
    <source>
        <dbReference type="SAM" id="MobiDB-lite"/>
    </source>
</evidence>
<organism evidence="3 4">
    <name type="scientific">Arthrobacter bussei</name>
    <dbReference type="NCBI Taxonomy" id="2594179"/>
    <lineage>
        <taxon>Bacteria</taxon>
        <taxon>Bacillati</taxon>
        <taxon>Actinomycetota</taxon>
        <taxon>Actinomycetes</taxon>
        <taxon>Micrococcales</taxon>
        <taxon>Micrococcaceae</taxon>
        <taxon>Arthrobacter</taxon>
    </lineage>
</organism>
<feature type="region of interest" description="Disordered" evidence="1">
    <location>
        <begin position="519"/>
        <end position="549"/>
    </location>
</feature>
<dbReference type="InterPro" id="IPR027417">
    <property type="entry name" value="P-loop_NTPase"/>
</dbReference>
<name>A0A7X1NSQ2_9MICC</name>
<dbReference type="Proteomes" id="UP000326464">
    <property type="component" value="Unassembled WGS sequence"/>
</dbReference>
<dbReference type="GO" id="GO:0005524">
    <property type="term" value="F:ATP binding"/>
    <property type="evidence" value="ECO:0007669"/>
    <property type="project" value="InterPro"/>
</dbReference>
<dbReference type="SMART" id="SM00382">
    <property type="entry name" value="AAA"/>
    <property type="match status" value="1"/>
</dbReference>
<dbReference type="SUPFAM" id="SSF52540">
    <property type="entry name" value="P-loop containing nucleoside triphosphate hydrolases"/>
    <property type="match status" value="1"/>
</dbReference>
<dbReference type="EMBL" id="VJXX01000008">
    <property type="protein sequence ID" value="MPY12286.1"/>
    <property type="molecule type" value="Genomic_DNA"/>
</dbReference>
<feature type="domain" description="AAA+ ATPase" evidence="2">
    <location>
        <begin position="280"/>
        <end position="442"/>
    </location>
</feature>
<dbReference type="PANTHER" id="PTHR37291">
    <property type="entry name" value="5-METHYLCYTOSINE-SPECIFIC RESTRICTION ENZYME B"/>
    <property type="match status" value="1"/>
</dbReference>
<dbReference type="InterPro" id="IPR003593">
    <property type="entry name" value="AAA+_ATPase"/>
</dbReference>
<feature type="compositionally biased region" description="Polar residues" evidence="1">
    <location>
        <begin position="536"/>
        <end position="549"/>
    </location>
</feature>
<dbReference type="InterPro" id="IPR011704">
    <property type="entry name" value="ATPase_dyneun-rel_AAA"/>
</dbReference>
<accession>A0A7X1NSQ2</accession>
<dbReference type="GO" id="GO:0016887">
    <property type="term" value="F:ATP hydrolysis activity"/>
    <property type="evidence" value="ECO:0007669"/>
    <property type="project" value="InterPro"/>
</dbReference>
<dbReference type="OrthoDB" id="9781481at2"/>
<evidence type="ECO:0000313" key="4">
    <source>
        <dbReference type="Proteomes" id="UP000326464"/>
    </source>
</evidence>
<protein>
    <submittedName>
        <fullName evidence="3">AAA family ATPase</fullName>
    </submittedName>
</protein>
<dbReference type="Gene3D" id="3.40.50.300">
    <property type="entry name" value="P-loop containing nucleotide triphosphate hydrolases"/>
    <property type="match status" value="1"/>
</dbReference>
<dbReference type="Pfam" id="PF07728">
    <property type="entry name" value="AAA_5"/>
    <property type="match status" value="1"/>
</dbReference>
<gene>
    <name evidence="3" type="ORF">FNH21_16460</name>
</gene>
<dbReference type="PANTHER" id="PTHR37291:SF1">
    <property type="entry name" value="TYPE IV METHYL-DIRECTED RESTRICTION ENZYME ECOKMCRB SUBUNIT"/>
    <property type="match status" value="1"/>
</dbReference>
<reference evidence="4" key="1">
    <citation type="submission" date="2019-07" db="EMBL/GenBank/DDBJ databases">
        <title>Arthrobacter KR32 sp. nov., isolated from mountain cheese made of cows milk.</title>
        <authorList>
            <person name="Flegler A."/>
        </authorList>
    </citation>
    <scope>NUCLEOTIDE SEQUENCE [LARGE SCALE GENOMIC DNA]</scope>
    <source>
        <strain evidence="4">KR32</strain>
    </source>
</reference>
<keyword evidence="4" id="KW-1185">Reference proteome</keyword>
<proteinExistence type="predicted"/>
<sequence length="549" mass="61257">MSRMTTYDRALTVPAVRRAITDLQRTRIHPFFLAYLVLRRHAIESGSVIGLTPRWLRDLAPFIRVEGAPHNKPYYRPLSNQQVSDTNSYWLNRNLAGSFAPSSLRGPIVELATDGQGNYELSDNHEQQALDALLYGQRVDVVSLAAFLLRDFGFELLLSEVDEALVIAFRSVFRFDFDPAGEEAFEKLFFVPDDTPLVQLFEPLDPPFTEEGYGIMASGVDAEPLPVETSREPIRSLSVTDLGIGYEQGPIISHASNSPATEQLPESDPMVALVRRLLETSGGVIFTGPPGTGKSYAAALVAESLVDTHSERTRYVQFHASYQYEDFIEGFRPKEGGDGFILRAGHLIEMSDRARENPEQTFVLVVDELSRGDVGRVFGEALTYVEKSKRDVSFTLSSGREATIPSNLLLLCTMNPMDKGVDEVDAAFERRFAKIEMLPDAEVLSVMLKDNGLPEELRHRVLGWFRQVNKRATDIPMAALGQAYFAQVTNANDLWDLWSHQLKFHVARAFRHDNESRQSVEQGWRAAVGSDEVPTAQDSPQNGSGDETP</sequence>
<dbReference type="InterPro" id="IPR052934">
    <property type="entry name" value="Methyl-DNA_Rec/Restrict_Enz"/>
</dbReference>
<dbReference type="AlphaFoldDB" id="A0A7X1NSQ2"/>
<evidence type="ECO:0000259" key="2">
    <source>
        <dbReference type="SMART" id="SM00382"/>
    </source>
</evidence>
<comment type="caution">
    <text evidence="3">The sequence shown here is derived from an EMBL/GenBank/DDBJ whole genome shotgun (WGS) entry which is preliminary data.</text>
</comment>
<evidence type="ECO:0000313" key="3">
    <source>
        <dbReference type="EMBL" id="MPY12286.1"/>
    </source>
</evidence>